<dbReference type="InterPro" id="IPR001129">
    <property type="entry name" value="Membr-assoc_MAPEG"/>
</dbReference>
<comment type="caution">
    <text evidence="6">The sequence shown here is derived from an EMBL/GenBank/DDBJ whole genome shotgun (WGS) entry which is preliminary data.</text>
</comment>
<feature type="transmembrane region" description="Helical" evidence="5">
    <location>
        <begin position="105"/>
        <end position="126"/>
    </location>
</feature>
<dbReference type="SUPFAM" id="SSF161084">
    <property type="entry name" value="MAPEG domain-like"/>
    <property type="match status" value="1"/>
</dbReference>
<evidence type="ECO:0000256" key="1">
    <source>
        <dbReference type="ARBA" id="ARBA00004370"/>
    </source>
</evidence>
<accession>A0A0A0M7K0</accession>
<organism evidence="6 7">
    <name type="scientific">Lysobacter defluvii IMMIB APB-9 = DSM 18482</name>
    <dbReference type="NCBI Taxonomy" id="1385515"/>
    <lineage>
        <taxon>Bacteria</taxon>
        <taxon>Pseudomonadati</taxon>
        <taxon>Pseudomonadota</taxon>
        <taxon>Gammaproteobacteria</taxon>
        <taxon>Lysobacterales</taxon>
        <taxon>Lysobacteraceae</taxon>
        <taxon>Novilysobacter</taxon>
    </lineage>
</organism>
<dbReference type="PANTHER" id="PTHR35371:SF1">
    <property type="entry name" value="BLR7753 PROTEIN"/>
    <property type="match status" value="1"/>
</dbReference>
<keyword evidence="3 5" id="KW-1133">Transmembrane helix</keyword>
<dbReference type="Pfam" id="PF01124">
    <property type="entry name" value="MAPEG"/>
    <property type="match status" value="1"/>
</dbReference>
<keyword evidence="7" id="KW-1185">Reference proteome</keyword>
<evidence type="ECO:0000256" key="5">
    <source>
        <dbReference type="SAM" id="Phobius"/>
    </source>
</evidence>
<comment type="subcellular location">
    <subcellularLocation>
        <location evidence="1">Membrane</location>
    </subcellularLocation>
</comment>
<dbReference type="PANTHER" id="PTHR35371">
    <property type="entry name" value="INNER MEMBRANE PROTEIN"/>
    <property type="match status" value="1"/>
</dbReference>
<reference evidence="6 7" key="1">
    <citation type="submission" date="2013-08" db="EMBL/GenBank/DDBJ databases">
        <title>Genomic analysis of Lysobacter defluvii.</title>
        <authorList>
            <person name="Wang Q."/>
            <person name="Wang G."/>
        </authorList>
    </citation>
    <scope>NUCLEOTIDE SEQUENCE [LARGE SCALE GENOMIC DNA]</scope>
    <source>
        <strain evidence="6 7">IMMIB APB-9</strain>
    </source>
</reference>
<name>A0A0A0M7K0_9GAMM</name>
<dbReference type="Proteomes" id="UP000030003">
    <property type="component" value="Unassembled WGS sequence"/>
</dbReference>
<dbReference type="InterPro" id="IPR023352">
    <property type="entry name" value="MAPEG-like_dom_sf"/>
</dbReference>
<dbReference type="EMBL" id="AVBH01000157">
    <property type="protein sequence ID" value="KGO97972.1"/>
    <property type="molecule type" value="Genomic_DNA"/>
</dbReference>
<dbReference type="STRING" id="1385515.GCA_000423325_01550"/>
<dbReference type="GO" id="GO:0016020">
    <property type="term" value="C:membrane"/>
    <property type="evidence" value="ECO:0007669"/>
    <property type="project" value="UniProtKB-SubCell"/>
</dbReference>
<evidence type="ECO:0000256" key="2">
    <source>
        <dbReference type="ARBA" id="ARBA00022692"/>
    </source>
</evidence>
<dbReference type="eggNOG" id="COG3686">
    <property type="taxonomic scope" value="Bacteria"/>
</dbReference>
<keyword evidence="2 5" id="KW-0812">Transmembrane</keyword>
<keyword evidence="4 5" id="KW-0472">Membrane</keyword>
<proteinExistence type="predicted"/>
<evidence type="ECO:0000313" key="6">
    <source>
        <dbReference type="EMBL" id="KGO97972.1"/>
    </source>
</evidence>
<dbReference type="Gene3D" id="1.20.120.550">
    <property type="entry name" value="Membrane associated eicosanoid/glutathione metabolism-like domain"/>
    <property type="match status" value="1"/>
</dbReference>
<evidence type="ECO:0000256" key="3">
    <source>
        <dbReference type="ARBA" id="ARBA00022989"/>
    </source>
</evidence>
<evidence type="ECO:0000313" key="7">
    <source>
        <dbReference type="Proteomes" id="UP000030003"/>
    </source>
</evidence>
<sequence length="127" mass="13798">MAYWCVLAAALLPYAWTVVAKGSGKGFDNRDPRGWLQRQDNPRVARANAAQLNAFEAFPAFAVAVVMAQLAGVDPRRVAWLALAFVLLRVLHGVFYVADRDRLRSLAWAGGFACVLALLVSAALAVR</sequence>
<dbReference type="AlphaFoldDB" id="A0A0A0M7K0"/>
<protein>
    <submittedName>
        <fullName evidence="6">Membrane protein</fullName>
    </submittedName>
</protein>
<feature type="transmembrane region" description="Helical" evidence="5">
    <location>
        <begin position="78"/>
        <end position="98"/>
    </location>
</feature>
<gene>
    <name evidence="6" type="ORF">N791_06205</name>
</gene>
<evidence type="ECO:0000256" key="4">
    <source>
        <dbReference type="ARBA" id="ARBA00023136"/>
    </source>
</evidence>